<dbReference type="AlphaFoldDB" id="A0AAD6NLE5"/>
<keyword evidence="2" id="KW-1185">Reference proteome</keyword>
<dbReference type="Proteomes" id="UP001221413">
    <property type="component" value="Unassembled WGS sequence"/>
</dbReference>
<accession>A0AAD6NLE5</accession>
<proteinExistence type="predicted"/>
<name>A0AAD6NLE5_DREDA</name>
<dbReference type="EMBL" id="JAQGDS010000002">
    <property type="protein sequence ID" value="KAJ6263756.1"/>
    <property type="molecule type" value="Genomic_DNA"/>
</dbReference>
<organism evidence="1 2">
    <name type="scientific">Drechslerella dactyloides</name>
    <name type="common">Nematode-trapping fungus</name>
    <name type="synonym">Arthrobotrys dactyloides</name>
    <dbReference type="NCBI Taxonomy" id="74499"/>
    <lineage>
        <taxon>Eukaryota</taxon>
        <taxon>Fungi</taxon>
        <taxon>Dikarya</taxon>
        <taxon>Ascomycota</taxon>
        <taxon>Pezizomycotina</taxon>
        <taxon>Orbiliomycetes</taxon>
        <taxon>Orbiliales</taxon>
        <taxon>Orbiliaceae</taxon>
        <taxon>Drechslerella</taxon>
    </lineage>
</organism>
<reference evidence="1" key="1">
    <citation type="submission" date="2023-01" db="EMBL/GenBank/DDBJ databases">
        <title>The chitinases involved in constricting ring structure development in the nematode-trapping fungus Drechslerella dactyloides.</title>
        <authorList>
            <person name="Wang R."/>
            <person name="Zhang L."/>
            <person name="Tang P."/>
            <person name="Li S."/>
            <person name="Liang L."/>
        </authorList>
    </citation>
    <scope>NUCLEOTIDE SEQUENCE</scope>
    <source>
        <strain evidence="1">YMF1.00031</strain>
    </source>
</reference>
<comment type="caution">
    <text evidence="1">The sequence shown here is derived from an EMBL/GenBank/DDBJ whole genome shotgun (WGS) entry which is preliminary data.</text>
</comment>
<protein>
    <submittedName>
        <fullName evidence="1">Uncharacterized protein</fullName>
    </submittedName>
</protein>
<evidence type="ECO:0000313" key="2">
    <source>
        <dbReference type="Proteomes" id="UP001221413"/>
    </source>
</evidence>
<gene>
    <name evidence="1" type="ORF">Dda_2327</name>
</gene>
<sequence length="91" mass="9724">MPDQDHGHDDGDYHPRDAVASATKAVMYSGTAGLIVSGVQNALARENRGLFGVFTKTGTTFGMFGASTLTPLPSPYLSLHSWEQLTIGRLD</sequence>
<evidence type="ECO:0000313" key="1">
    <source>
        <dbReference type="EMBL" id="KAJ6263756.1"/>
    </source>
</evidence>